<evidence type="ECO:0000313" key="2">
    <source>
        <dbReference type="Proteomes" id="UP000271098"/>
    </source>
</evidence>
<dbReference type="EMBL" id="UYRT01086091">
    <property type="protein sequence ID" value="VDN30918.1"/>
    <property type="molecule type" value="Genomic_DNA"/>
</dbReference>
<reference evidence="1 2" key="2">
    <citation type="submission" date="2018-11" db="EMBL/GenBank/DDBJ databases">
        <authorList>
            <consortium name="Pathogen Informatics"/>
        </authorList>
    </citation>
    <scope>NUCLEOTIDE SEQUENCE [LARGE SCALE GENOMIC DNA]</scope>
</reference>
<evidence type="ECO:0000313" key="1">
    <source>
        <dbReference type="EMBL" id="VDN30918.1"/>
    </source>
</evidence>
<keyword evidence="2" id="KW-1185">Reference proteome</keyword>
<dbReference type="AlphaFoldDB" id="A0A183EAP0"/>
<sequence>MNSQIYHQKTLPRSNKWRQLARKKLSFLIASEISSVKQSTVVLDTLKSIQPCFDGVGLASAIAYANSCAKIPLCQIASALAAANALEMWDMCAAIVEELRLLATQPKNAPFVIELAVRSLEQGAAKQVIKELGNLQQTLPYFDEVIEQPNFPSMSLACLEKYIALFLDEVQYFCFTIFKIQPCASSKVPK</sequence>
<evidence type="ECO:0000313" key="3">
    <source>
        <dbReference type="WBParaSite" id="GPUH_0001805601-mRNA-1"/>
    </source>
</evidence>
<gene>
    <name evidence="1" type="ORF">GPUH_LOCUS18030</name>
</gene>
<proteinExistence type="predicted"/>
<name>A0A183EAP0_9BILA</name>
<dbReference type="Proteomes" id="UP000271098">
    <property type="component" value="Unassembled WGS sequence"/>
</dbReference>
<reference evidence="3" key="1">
    <citation type="submission" date="2016-06" db="UniProtKB">
        <authorList>
            <consortium name="WormBaseParasite"/>
        </authorList>
    </citation>
    <scope>IDENTIFICATION</scope>
</reference>
<accession>A0A183EAP0</accession>
<protein>
    <submittedName>
        <fullName evidence="3">Pentatricopeptide repeat-containing protein</fullName>
    </submittedName>
</protein>
<dbReference type="WBParaSite" id="GPUH_0001805601-mRNA-1">
    <property type="protein sequence ID" value="GPUH_0001805601-mRNA-1"/>
    <property type="gene ID" value="GPUH_0001805601"/>
</dbReference>
<dbReference type="OrthoDB" id="5826620at2759"/>
<organism evidence="3">
    <name type="scientific">Gongylonema pulchrum</name>
    <dbReference type="NCBI Taxonomy" id="637853"/>
    <lineage>
        <taxon>Eukaryota</taxon>
        <taxon>Metazoa</taxon>
        <taxon>Ecdysozoa</taxon>
        <taxon>Nematoda</taxon>
        <taxon>Chromadorea</taxon>
        <taxon>Rhabditida</taxon>
        <taxon>Spirurina</taxon>
        <taxon>Spiruromorpha</taxon>
        <taxon>Spiruroidea</taxon>
        <taxon>Gongylonematidae</taxon>
        <taxon>Gongylonema</taxon>
    </lineage>
</organism>